<organism evidence="1 2">
    <name type="scientific">Helicoverpa armigera</name>
    <name type="common">Cotton bollworm</name>
    <name type="synonym">Heliothis armigera</name>
    <dbReference type="NCBI Taxonomy" id="29058"/>
    <lineage>
        <taxon>Eukaryota</taxon>
        <taxon>Metazoa</taxon>
        <taxon>Ecdysozoa</taxon>
        <taxon>Arthropoda</taxon>
        <taxon>Hexapoda</taxon>
        <taxon>Insecta</taxon>
        <taxon>Pterygota</taxon>
        <taxon>Neoptera</taxon>
        <taxon>Endopterygota</taxon>
        <taxon>Lepidoptera</taxon>
        <taxon>Glossata</taxon>
        <taxon>Ditrysia</taxon>
        <taxon>Noctuoidea</taxon>
        <taxon>Noctuidae</taxon>
        <taxon>Heliothinae</taxon>
        <taxon>Helicoverpa</taxon>
    </lineage>
</organism>
<dbReference type="Proteomes" id="UP000249218">
    <property type="component" value="Unassembled WGS sequence"/>
</dbReference>
<name>A0A2W1BM33_HELAM</name>
<dbReference type="EMBL" id="KZ150033">
    <property type="protein sequence ID" value="PZC74674.1"/>
    <property type="molecule type" value="Genomic_DNA"/>
</dbReference>
<protein>
    <submittedName>
        <fullName evidence="1">Uncharacterized protein</fullName>
    </submittedName>
</protein>
<evidence type="ECO:0000313" key="2">
    <source>
        <dbReference type="Proteomes" id="UP000249218"/>
    </source>
</evidence>
<proteinExistence type="predicted"/>
<dbReference type="AlphaFoldDB" id="A0A2W1BM33"/>
<reference evidence="1 2" key="1">
    <citation type="journal article" date="2017" name="BMC Biol.">
        <title>Genomic innovations, transcriptional plasticity and gene loss underlying the evolution and divergence of two highly polyphagous and invasive Helicoverpa pest species.</title>
        <authorList>
            <person name="Pearce S.L."/>
            <person name="Clarke D.F."/>
            <person name="East P.D."/>
            <person name="Elfekih S."/>
            <person name="Gordon K.H."/>
            <person name="Jermiin L.S."/>
            <person name="McGaughran A."/>
            <person name="Oakeshott J.G."/>
            <person name="Papanikolaou A."/>
            <person name="Perera O.P."/>
            <person name="Rane R.V."/>
            <person name="Richards S."/>
            <person name="Tay W.T."/>
            <person name="Walsh T.K."/>
            <person name="Anderson A."/>
            <person name="Anderson C.J."/>
            <person name="Asgari S."/>
            <person name="Board P.G."/>
            <person name="Bretschneider A."/>
            <person name="Campbell P.M."/>
            <person name="Chertemps T."/>
            <person name="Christeller J.T."/>
            <person name="Coppin C.W."/>
            <person name="Downes S.J."/>
            <person name="Duan G."/>
            <person name="Farnsworth C.A."/>
            <person name="Good R.T."/>
            <person name="Han L.B."/>
            <person name="Han Y.C."/>
            <person name="Hatje K."/>
            <person name="Horne I."/>
            <person name="Huang Y.P."/>
            <person name="Hughes D.S."/>
            <person name="Jacquin-Joly E."/>
            <person name="James W."/>
            <person name="Jhangiani S."/>
            <person name="Kollmar M."/>
            <person name="Kuwar S.S."/>
            <person name="Li S."/>
            <person name="Liu N.Y."/>
            <person name="Maibeche M.T."/>
            <person name="Miller J.R."/>
            <person name="Montagne N."/>
            <person name="Perry T."/>
            <person name="Qu J."/>
            <person name="Song S.V."/>
            <person name="Sutton G.G."/>
            <person name="Vogel H."/>
            <person name="Walenz B.P."/>
            <person name="Xu W."/>
            <person name="Zhang H.J."/>
            <person name="Zou Z."/>
            <person name="Batterham P."/>
            <person name="Edwards O.R."/>
            <person name="Feyereisen R."/>
            <person name="Gibbs R.A."/>
            <person name="Heckel D.G."/>
            <person name="McGrath A."/>
            <person name="Robin C."/>
            <person name="Scherer S.E."/>
            <person name="Worley K.C."/>
            <person name="Wu Y.D."/>
        </authorList>
    </citation>
    <scope>NUCLEOTIDE SEQUENCE [LARGE SCALE GENOMIC DNA]</scope>
    <source>
        <strain evidence="1">Harm_GR_Male_#8</strain>
        <tissue evidence="1">Whole organism</tissue>
    </source>
</reference>
<accession>A0A2W1BM33</accession>
<evidence type="ECO:0000313" key="1">
    <source>
        <dbReference type="EMBL" id="PZC74674.1"/>
    </source>
</evidence>
<gene>
    <name evidence="1" type="primary">HaOG207343</name>
    <name evidence="1" type="ORF">B5X24_HaOG207343</name>
</gene>
<keyword evidence="2" id="KW-1185">Reference proteome</keyword>
<sequence>MPVVGRVAYELPHLLVVSASRTDVKSCVWNEPMHLKQGNGFKLLADKTVENSSFTYVVDMTLFTVYKKVYVMFIMSERK</sequence>